<evidence type="ECO:0000256" key="6">
    <source>
        <dbReference type="ARBA" id="ARBA00022695"/>
    </source>
</evidence>
<dbReference type="SUPFAM" id="SSF81891">
    <property type="entry name" value="Poly A polymerase C-terminal region-like"/>
    <property type="match status" value="1"/>
</dbReference>
<keyword evidence="8" id="KW-0547">Nucleotide-binding</keyword>
<dbReference type="RefSeq" id="WP_283768316.1">
    <property type="nucleotide sequence ID" value="NZ_JAQOSO010000096.1"/>
</dbReference>
<dbReference type="Pfam" id="PF13735">
    <property type="entry name" value="tRNA_NucTran2_2"/>
    <property type="match status" value="1"/>
</dbReference>
<evidence type="ECO:0000259" key="14">
    <source>
        <dbReference type="Pfam" id="PF13735"/>
    </source>
</evidence>
<feature type="domain" description="tRNA nucleotidyltransferase/poly(A) polymerase RNA and SrmB- binding" evidence="13">
    <location>
        <begin position="162"/>
        <end position="221"/>
    </location>
</feature>
<keyword evidence="5" id="KW-0819">tRNA processing</keyword>
<comment type="similarity">
    <text evidence="2 11">Belongs to the tRNA nucleotidyltransferase/poly(A) polymerase family.</text>
</comment>
<dbReference type="CDD" id="cd05398">
    <property type="entry name" value="NT_ClassII-CCAase"/>
    <property type="match status" value="1"/>
</dbReference>
<evidence type="ECO:0000256" key="2">
    <source>
        <dbReference type="ARBA" id="ARBA00007265"/>
    </source>
</evidence>
<keyword evidence="7" id="KW-0479">Metal-binding</keyword>
<accession>A0ABT7BA44</accession>
<evidence type="ECO:0000256" key="5">
    <source>
        <dbReference type="ARBA" id="ARBA00022694"/>
    </source>
</evidence>
<name>A0ABT7BA44_9CYAN</name>
<dbReference type="InterPro" id="IPR032828">
    <property type="entry name" value="PolyA_RNA-bd"/>
</dbReference>
<feature type="domain" description="Poly A polymerase head" evidence="12">
    <location>
        <begin position="27"/>
        <end position="137"/>
    </location>
</feature>
<dbReference type="SUPFAM" id="SSF81301">
    <property type="entry name" value="Nucleotidyltransferase"/>
    <property type="match status" value="1"/>
</dbReference>
<dbReference type="InterPro" id="IPR002646">
    <property type="entry name" value="PolA_pol_head_dom"/>
</dbReference>
<evidence type="ECO:0000259" key="13">
    <source>
        <dbReference type="Pfam" id="PF12627"/>
    </source>
</evidence>
<sequence length="426" mass="48017">MLDLTVAALSPETWPFGLEWLPEDTCLVGGAVRDGLLQRQRDYLDLDFVLPEKAVETARQIARFYQAGFVVLDAGRQIARVVFEKATADFAQQEGETLQIDLKRRDFTINAIAYNPFTRTLIDPLDGCQDLQRQLIRMVSAQNLADDPLRLLRAYRQASQLGFSLDRETQETLIALAPKLGQVAAERVRMELGYLLNLRSGSEALEKAWKDGVLTGWFPHTCAERVTQVHQVDEIVQEFGDRWPPLWEHFNRPILASQPTNGISLAKLILFIAPEIEKAEDELKALKLSRAEIRAAIAVLQRLPDILHPEQMSLRDQYFFFNAIRLVFPTLILLARVKGVDIEAIAPLCDRYLNPEDPVVYPQPLLGGNTLIAALNLPKGKLIGQLLTEIQIAQIEGKVTTEAEAIDFAQRWLKPVQPNIARSARE</sequence>
<feature type="domain" description="CCA-adding enzyme C-terminal" evidence="14">
    <location>
        <begin position="268"/>
        <end position="407"/>
    </location>
</feature>
<evidence type="ECO:0000256" key="11">
    <source>
        <dbReference type="RuleBase" id="RU003953"/>
    </source>
</evidence>
<organism evidence="15 16">
    <name type="scientific">Roseofilum capinflatum BLCC-M114</name>
    <dbReference type="NCBI Taxonomy" id="3022440"/>
    <lineage>
        <taxon>Bacteria</taxon>
        <taxon>Bacillati</taxon>
        <taxon>Cyanobacteriota</taxon>
        <taxon>Cyanophyceae</taxon>
        <taxon>Desertifilales</taxon>
        <taxon>Desertifilaceae</taxon>
        <taxon>Roseofilum</taxon>
        <taxon>Roseofilum capinflatum</taxon>
    </lineage>
</organism>
<dbReference type="InterPro" id="IPR032810">
    <property type="entry name" value="CCA-adding_enz_C"/>
</dbReference>
<dbReference type="Gene3D" id="3.30.460.10">
    <property type="entry name" value="Beta Polymerase, domain 2"/>
    <property type="match status" value="1"/>
</dbReference>
<dbReference type="Pfam" id="PF12627">
    <property type="entry name" value="PolyA_pol_RNAbd"/>
    <property type="match status" value="1"/>
</dbReference>
<evidence type="ECO:0000256" key="1">
    <source>
        <dbReference type="ARBA" id="ARBA00001946"/>
    </source>
</evidence>
<dbReference type="PANTHER" id="PTHR47545">
    <property type="entry name" value="MULTIFUNCTIONAL CCA PROTEIN"/>
    <property type="match status" value="1"/>
</dbReference>
<evidence type="ECO:0000259" key="12">
    <source>
        <dbReference type="Pfam" id="PF01743"/>
    </source>
</evidence>
<evidence type="ECO:0000256" key="9">
    <source>
        <dbReference type="ARBA" id="ARBA00022842"/>
    </source>
</evidence>
<comment type="cofactor">
    <cofactor evidence="1">
        <name>Mg(2+)</name>
        <dbReference type="ChEBI" id="CHEBI:18420"/>
    </cofactor>
</comment>
<keyword evidence="3" id="KW-0820">tRNA-binding</keyword>
<keyword evidence="9" id="KW-0460">Magnesium</keyword>
<dbReference type="Gene3D" id="1.10.3090.10">
    <property type="entry name" value="cca-adding enzyme, domain 2"/>
    <property type="match status" value="1"/>
</dbReference>
<evidence type="ECO:0000256" key="8">
    <source>
        <dbReference type="ARBA" id="ARBA00022741"/>
    </source>
</evidence>
<evidence type="ECO:0000313" key="16">
    <source>
        <dbReference type="Proteomes" id="UP001235849"/>
    </source>
</evidence>
<dbReference type="PANTHER" id="PTHR47545:SF2">
    <property type="entry name" value="CC-ADDING TRNA NUCLEOTIDYLTRANSFERASE"/>
    <property type="match status" value="1"/>
</dbReference>
<proteinExistence type="inferred from homology"/>
<evidence type="ECO:0000256" key="7">
    <source>
        <dbReference type="ARBA" id="ARBA00022723"/>
    </source>
</evidence>
<keyword evidence="4 11" id="KW-0808">Transferase</keyword>
<dbReference type="InterPro" id="IPR043519">
    <property type="entry name" value="NT_sf"/>
</dbReference>
<gene>
    <name evidence="15" type="ORF">PMG25_18230</name>
</gene>
<dbReference type="EMBL" id="JAQOSO010000096">
    <property type="protein sequence ID" value="MDJ1176027.1"/>
    <property type="molecule type" value="Genomic_DNA"/>
</dbReference>
<keyword evidence="6" id="KW-0548">Nucleotidyltransferase</keyword>
<dbReference type="Pfam" id="PF01743">
    <property type="entry name" value="PolyA_pol"/>
    <property type="match status" value="1"/>
</dbReference>
<evidence type="ECO:0000256" key="3">
    <source>
        <dbReference type="ARBA" id="ARBA00022555"/>
    </source>
</evidence>
<evidence type="ECO:0000256" key="10">
    <source>
        <dbReference type="ARBA" id="ARBA00022884"/>
    </source>
</evidence>
<keyword evidence="16" id="KW-1185">Reference proteome</keyword>
<keyword evidence="10 11" id="KW-0694">RNA-binding</keyword>
<protein>
    <submittedName>
        <fullName evidence="15">CCA tRNA nucleotidyltransferase</fullName>
    </submittedName>
</protein>
<dbReference type="Proteomes" id="UP001235849">
    <property type="component" value="Unassembled WGS sequence"/>
</dbReference>
<comment type="caution">
    <text evidence="15">The sequence shown here is derived from an EMBL/GenBank/DDBJ whole genome shotgun (WGS) entry which is preliminary data.</text>
</comment>
<evidence type="ECO:0000256" key="4">
    <source>
        <dbReference type="ARBA" id="ARBA00022679"/>
    </source>
</evidence>
<evidence type="ECO:0000313" key="15">
    <source>
        <dbReference type="EMBL" id="MDJ1176027.1"/>
    </source>
</evidence>
<dbReference type="InterPro" id="IPR050124">
    <property type="entry name" value="tRNA_CCA-adding_enzyme"/>
</dbReference>
<reference evidence="15 16" key="1">
    <citation type="submission" date="2023-01" db="EMBL/GenBank/DDBJ databases">
        <title>Novel diversity within Roseofilum (Cyanobacteria; Desertifilaceae) from marine benthic mats with descriptions of four novel species.</title>
        <authorList>
            <person name="Wang Y."/>
            <person name="Berthold D.E."/>
            <person name="Hu J."/>
            <person name="Lefler F.W."/>
            <person name="Laughinghouse H.D. IV."/>
        </authorList>
    </citation>
    <scope>NUCLEOTIDE SEQUENCE [LARGE SCALE GENOMIC DNA]</scope>
    <source>
        <strain evidence="15 16">BLCC-M114</strain>
    </source>
</reference>